<proteinExistence type="evidence at transcript level"/>
<dbReference type="SMR" id="A0A2I4R5M0"/>
<dbReference type="GO" id="GO:0005615">
    <property type="term" value="C:extracellular space"/>
    <property type="evidence" value="ECO:0007669"/>
    <property type="project" value="TreeGrafter"/>
</dbReference>
<dbReference type="SUPFAM" id="SSF47565">
    <property type="entry name" value="Insect pheromone/odorant-binding proteins"/>
    <property type="match status" value="1"/>
</dbReference>
<dbReference type="CDD" id="cd23992">
    <property type="entry name" value="PBP_GOBP"/>
    <property type="match status" value="1"/>
</dbReference>
<dbReference type="SMART" id="SM00708">
    <property type="entry name" value="PhBP"/>
    <property type="match status" value="1"/>
</dbReference>
<keyword evidence="4 5" id="KW-0732">Signal</keyword>
<evidence type="ECO:0000256" key="3">
    <source>
        <dbReference type="ARBA" id="ARBA00022525"/>
    </source>
</evidence>
<protein>
    <submittedName>
        <fullName evidence="6">OBP1</fullName>
    </submittedName>
</protein>
<dbReference type="PANTHER" id="PTHR11857:SF43">
    <property type="entry name" value="GEO07291P1-RELATED"/>
    <property type="match status" value="1"/>
</dbReference>
<name>A0A2I4R5M0_9HYME</name>
<dbReference type="InterPro" id="IPR036728">
    <property type="entry name" value="PBP_GOBP_sf"/>
</dbReference>
<dbReference type="FunFam" id="1.10.238.20:FF:000001">
    <property type="entry name" value="General odorant-binding protein lush"/>
    <property type="match status" value="1"/>
</dbReference>
<feature type="signal peptide" evidence="5">
    <location>
        <begin position="1"/>
        <end position="23"/>
    </location>
</feature>
<dbReference type="InterPro" id="IPR006170">
    <property type="entry name" value="PBP/GOBP"/>
</dbReference>
<dbReference type="GO" id="GO:0007608">
    <property type="term" value="P:sensory perception of smell"/>
    <property type="evidence" value="ECO:0007669"/>
    <property type="project" value="TreeGrafter"/>
</dbReference>
<dbReference type="Gene3D" id="1.10.238.20">
    <property type="entry name" value="Pheromone/general odorant binding protein domain"/>
    <property type="match status" value="1"/>
</dbReference>
<keyword evidence="3" id="KW-0964">Secreted</keyword>
<evidence type="ECO:0000256" key="1">
    <source>
        <dbReference type="ARBA" id="ARBA00004613"/>
    </source>
</evidence>
<accession>A0A2I4R5M0</accession>
<evidence type="ECO:0000313" key="6">
    <source>
        <dbReference type="EMBL" id="ASA40275.1"/>
    </source>
</evidence>
<dbReference type="Pfam" id="PF01395">
    <property type="entry name" value="PBP_GOBP"/>
    <property type="match status" value="1"/>
</dbReference>
<feature type="chain" id="PRO_5014364364" evidence="5">
    <location>
        <begin position="24"/>
        <end position="143"/>
    </location>
</feature>
<sequence>MQPAPVLSALAALLTFQALIVHAKRPEYITDEIMEMISNDKNRCMAEYGTTEALIDQVNDGHIPNDRAITCYMYCMFESFSLVDEDGEIEIEMLVGFIPEEFQEIAAELIEACATLPGEDVCDKMYKRSSCVQAKRPDLWFMV</sequence>
<dbReference type="AlphaFoldDB" id="A0A2I4R5M0"/>
<dbReference type="PANTHER" id="PTHR11857">
    <property type="entry name" value="ODORANT BINDING PROTEIN-RELATED"/>
    <property type="match status" value="1"/>
</dbReference>
<reference evidence="6" key="1">
    <citation type="submission" date="2016-12" db="EMBL/GenBank/DDBJ databases">
        <title>Identification and sex expression profile of odorant-binding proteins in the Trichogramma japonicum using RNA-seq.</title>
        <authorList>
            <person name="Wu J."/>
        </authorList>
    </citation>
    <scope>NUCLEOTIDE SEQUENCE</scope>
</reference>
<evidence type="ECO:0000256" key="4">
    <source>
        <dbReference type="ARBA" id="ARBA00022729"/>
    </source>
</evidence>
<comment type="similarity">
    <text evidence="2">Belongs to the PBP/GOBP family.</text>
</comment>
<comment type="subcellular location">
    <subcellularLocation>
        <location evidence="1">Secreted</location>
    </subcellularLocation>
</comment>
<evidence type="ECO:0000256" key="5">
    <source>
        <dbReference type="SAM" id="SignalP"/>
    </source>
</evidence>
<dbReference type="GO" id="GO:0005549">
    <property type="term" value="F:odorant binding"/>
    <property type="evidence" value="ECO:0007669"/>
    <property type="project" value="InterPro"/>
</dbReference>
<evidence type="ECO:0000256" key="2">
    <source>
        <dbReference type="ARBA" id="ARBA00008098"/>
    </source>
</evidence>
<dbReference type="EMBL" id="KY391805">
    <property type="protein sequence ID" value="ASA40275.1"/>
    <property type="molecule type" value="mRNA"/>
</dbReference>
<organism evidence="6">
    <name type="scientific">Trichogramma japonicum</name>
    <dbReference type="NCBI Taxonomy" id="311206"/>
    <lineage>
        <taxon>Eukaryota</taxon>
        <taxon>Metazoa</taxon>
        <taxon>Ecdysozoa</taxon>
        <taxon>Arthropoda</taxon>
        <taxon>Hexapoda</taxon>
        <taxon>Insecta</taxon>
        <taxon>Pterygota</taxon>
        <taxon>Neoptera</taxon>
        <taxon>Endopterygota</taxon>
        <taxon>Hymenoptera</taxon>
        <taxon>Apocrita</taxon>
        <taxon>Proctotrupomorpha</taxon>
        <taxon>Chalcidoidea</taxon>
        <taxon>Trichogrammatidae</taxon>
        <taxon>Trichogramma</taxon>
    </lineage>
</organism>